<protein>
    <recommendedName>
        <fullName evidence="4">Peptidoglycan binding-like domain-containing protein</fullName>
    </recommendedName>
</protein>
<evidence type="ECO:0000313" key="5">
    <source>
        <dbReference type="EMBL" id="CAD5985004.1"/>
    </source>
</evidence>
<dbReference type="InterPro" id="IPR017853">
    <property type="entry name" value="GH"/>
</dbReference>
<proteinExistence type="inferred from homology"/>
<dbReference type="PANTHER" id="PTHR34135">
    <property type="entry name" value="LYSOZYME"/>
    <property type="match status" value="1"/>
</dbReference>
<keyword evidence="2" id="KW-0378">Hydrolase</keyword>
<keyword evidence="3" id="KW-0326">Glycosidase</keyword>
<dbReference type="InterPro" id="IPR018077">
    <property type="entry name" value="Glyco_hydro_fam25_subgr"/>
</dbReference>
<dbReference type="KEGG" id="ppsu:NO713_05342"/>
<dbReference type="GO" id="GO:0003796">
    <property type="term" value="F:lysozyme activity"/>
    <property type="evidence" value="ECO:0007669"/>
    <property type="project" value="InterPro"/>
</dbReference>
<dbReference type="SUPFAM" id="SSF51445">
    <property type="entry name" value="(Trans)glycosidases"/>
    <property type="match status" value="1"/>
</dbReference>
<dbReference type="GO" id="GO:0016052">
    <property type="term" value="P:carbohydrate catabolic process"/>
    <property type="evidence" value="ECO:0007669"/>
    <property type="project" value="TreeGrafter"/>
</dbReference>
<feature type="domain" description="Peptidoglycan binding-like" evidence="4">
    <location>
        <begin position="197"/>
        <end position="252"/>
    </location>
</feature>
<dbReference type="SMART" id="SM00641">
    <property type="entry name" value="Glyco_25"/>
    <property type="match status" value="1"/>
</dbReference>
<comment type="similarity">
    <text evidence="1">Belongs to the glycosyl hydrolase 25 family.</text>
</comment>
<dbReference type="InterPro" id="IPR002053">
    <property type="entry name" value="Glyco_hydro_25"/>
</dbReference>
<dbReference type="CDD" id="cd06524">
    <property type="entry name" value="GH25_YegX-like"/>
    <property type="match status" value="1"/>
</dbReference>
<keyword evidence="6" id="KW-1185">Reference proteome</keyword>
<organism evidence="5 6">
    <name type="scientific">Planktothrix pseudagardhii</name>
    <dbReference type="NCBI Taxonomy" id="132604"/>
    <lineage>
        <taxon>Bacteria</taxon>
        <taxon>Bacillati</taxon>
        <taxon>Cyanobacteriota</taxon>
        <taxon>Cyanophyceae</taxon>
        <taxon>Oscillatoriophycideae</taxon>
        <taxon>Oscillatoriales</taxon>
        <taxon>Microcoleaceae</taxon>
        <taxon>Planktothrix</taxon>
    </lineage>
</organism>
<dbReference type="Proteomes" id="UP001153719">
    <property type="component" value="Chromosome"/>
</dbReference>
<evidence type="ECO:0000256" key="1">
    <source>
        <dbReference type="ARBA" id="ARBA00010646"/>
    </source>
</evidence>
<evidence type="ECO:0000259" key="4">
    <source>
        <dbReference type="Pfam" id="PF01471"/>
    </source>
</evidence>
<dbReference type="RefSeq" id="WP_254175020.1">
    <property type="nucleotide sequence ID" value="NZ_LR882967.1"/>
</dbReference>
<dbReference type="InterPro" id="IPR002477">
    <property type="entry name" value="Peptidoglycan-bd-like"/>
</dbReference>
<reference evidence="5" key="1">
    <citation type="submission" date="2020-09" db="EMBL/GenBank/DDBJ databases">
        <authorList>
            <person name="Blom J."/>
        </authorList>
    </citation>
    <scope>NUCLEOTIDE SEQUENCE</scope>
    <source>
        <strain evidence="5">No.713</strain>
    </source>
</reference>
<dbReference type="Pfam" id="PF01471">
    <property type="entry name" value="PG_binding_1"/>
    <property type="match status" value="1"/>
</dbReference>
<evidence type="ECO:0000256" key="3">
    <source>
        <dbReference type="ARBA" id="ARBA00023295"/>
    </source>
</evidence>
<dbReference type="AlphaFoldDB" id="A0A9W4GA65"/>
<dbReference type="Gene3D" id="3.20.20.80">
    <property type="entry name" value="Glycosidases"/>
    <property type="match status" value="1"/>
</dbReference>
<accession>A0A9W4GA65</accession>
<dbReference type="PANTHER" id="PTHR34135:SF2">
    <property type="entry name" value="LYSOZYME"/>
    <property type="match status" value="1"/>
</dbReference>
<name>A0A9W4GA65_9CYAN</name>
<dbReference type="GO" id="GO:0009253">
    <property type="term" value="P:peptidoglycan catabolic process"/>
    <property type="evidence" value="ECO:0007669"/>
    <property type="project" value="InterPro"/>
</dbReference>
<dbReference type="SUPFAM" id="SSF47090">
    <property type="entry name" value="PGBD-like"/>
    <property type="match status" value="1"/>
</dbReference>
<dbReference type="PROSITE" id="PS51904">
    <property type="entry name" value="GLYCOSYL_HYDROL_F25_2"/>
    <property type="match status" value="1"/>
</dbReference>
<dbReference type="InterPro" id="IPR036365">
    <property type="entry name" value="PGBD-like_sf"/>
</dbReference>
<dbReference type="EMBL" id="LR882967">
    <property type="protein sequence ID" value="CAD5985004.1"/>
    <property type="molecule type" value="Genomic_DNA"/>
</dbReference>
<gene>
    <name evidence="5" type="ORF">NO713_05342</name>
</gene>
<sequence>MSIRGIDVSDYQPNVDWQAVARSGIAFAIIKSTEGETFVCDVFKRYWEQSKANGLIRGAYHFFKPDIDPIKQAYHFLKIVKLQDGDLPPVLDIETMGGLEAKALCDRLAQWIDVMEKETGFRPIIYTYPGFWQKLNTTRFSDYPLWIAHYTTAEQPMIPGGWKSWVFWQFTDQGQIEGISGGVDVNLFESVRKGDKGTKVEKIQNLLKNRGYDPGVIDGAFGTGTETALIKFQQAKQLESDGIAGLKTWTALMGRSDSFVLPVGNVEPTPEPTPAPTPTPAPVPSIELIDICKIYKGNPGQDQVLTWLQQQIPSATLLEFSKLWRNQPKAQTTSVKLIDVCKYYRGLPSQDQALRWLQEKIAPSILSELAQQWNQQTLPIPSIKLQDVCKYYKGLPNQAAALDWLQSQIPPATLDEFGKKWRQPAPKK</sequence>
<dbReference type="Pfam" id="PF01183">
    <property type="entry name" value="Glyco_hydro_25"/>
    <property type="match status" value="1"/>
</dbReference>
<evidence type="ECO:0000313" key="6">
    <source>
        <dbReference type="Proteomes" id="UP001153719"/>
    </source>
</evidence>
<dbReference type="InterPro" id="IPR036366">
    <property type="entry name" value="PGBDSf"/>
</dbReference>
<dbReference type="GO" id="GO:0016998">
    <property type="term" value="P:cell wall macromolecule catabolic process"/>
    <property type="evidence" value="ECO:0007669"/>
    <property type="project" value="InterPro"/>
</dbReference>
<evidence type="ECO:0000256" key="2">
    <source>
        <dbReference type="ARBA" id="ARBA00022801"/>
    </source>
</evidence>
<dbReference type="Gene3D" id="1.10.101.10">
    <property type="entry name" value="PGBD-like superfamily/PGBD"/>
    <property type="match status" value="1"/>
</dbReference>